<evidence type="ECO:0000256" key="1">
    <source>
        <dbReference type="ARBA" id="ARBA00023002"/>
    </source>
</evidence>
<dbReference type="GO" id="GO:0016651">
    <property type="term" value="F:oxidoreductase activity, acting on NAD(P)H"/>
    <property type="evidence" value="ECO:0007669"/>
    <property type="project" value="InterPro"/>
</dbReference>
<gene>
    <name evidence="4" type="primary">npdG</name>
    <name evidence="4" type="ORF">E6H05_00700</name>
</gene>
<dbReference type="GO" id="GO:0006740">
    <property type="term" value="P:NADPH regeneration"/>
    <property type="evidence" value="ECO:0007669"/>
    <property type="project" value="InterPro"/>
</dbReference>
<dbReference type="InterPro" id="IPR028939">
    <property type="entry name" value="P5C_Rdtase_cat_N"/>
</dbReference>
<name>A0A537J0W0_9BACT</name>
<organism evidence="4 5">
    <name type="scientific">Candidatus Segetimicrobium genomatis</name>
    <dbReference type="NCBI Taxonomy" id="2569760"/>
    <lineage>
        <taxon>Bacteria</taxon>
        <taxon>Bacillati</taxon>
        <taxon>Candidatus Sysuimicrobiota</taxon>
        <taxon>Candidatus Sysuimicrobiia</taxon>
        <taxon>Candidatus Sysuimicrobiales</taxon>
        <taxon>Candidatus Segetimicrobiaceae</taxon>
        <taxon>Candidatus Segetimicrobium</taxon>
    </lineage>
</organism>
<reference evidence="4 5" key="1">
    <citation type="journal article" date="2019" name="Nat. Microbiol.">
        <title>Mediterranean grassland soil C-N compound turnover is dependent on rainfall and depth, and is mediated by genomically divergent microorganisms.</title>
        <authorList>
            <person name="Diamond S."/>
            <person name="Andeer P.F."/>
            <person name="Li Z."/>
            <person name="Crits-Christoph A."/>
            <person name="Burstein D."/>
            <person name="Anantharaman K."/>
            <person name="Lane K.R."/>
            <person name="Thomas B.C."/>
            <person name="Pan C."/>
            <person name="Northen T.R."/>
            <person name="Banfield J.F."/>
        </authorList>
    </citation>
    <scope>NUCLEOTIDE SEQUENCE [LARGE SCALE GENOMIC DNA]</scope>
    <source>
        <strain evidence="4">NP_8</strain>
    </source>
</reference>
<dbReference type="EMBL" id="VBAP01000005">
    <property type="protein sequence ID" value="TMI77190.1"/>
    <property type="molecule type" value="Genomic_DNA"/>
</dbReference>
<dbReference type="SUPFAM" id="SSF51735">
    <property type="entry name" value="NAD(P)-binding Rossmann-fold domains"/>
    <property type="match status" value="1"/>
</dbReference>
<comment type="caution">
    <text evidence="4">The sequence shown here is derived from an EMBL/GenBank/DDBJ whole genome shotgun (WGS) entry which is preliminary data.</text>
</comment>
<evidence type="ECO:0000256" key="2">
    <source>
        <dbReference type="SAM" id="MobiDB-lite"/>
    </source>
</evidence>
<dbReference type="Gene3D" id="3.40.50.720">
    <property type="entry name" value="NAD(P)-binding Rossmann-like Domain"/>
    <property type="match status" value="1"/>
</dbReference>
<dbReference type="GO" id="GO:0050661">
    <property type="term" value="F:NADP binding"/>
    <property type="evidence" value="ECO:0007669"/>
    <property type="project" value="InterPro"/>
</dbReference>
<dbReference type="InterPro" id="IPR036291">
    <property type="entry name" value="NAD(P)-bd_dom_sf"/>
</dbReference>
<protein>
    <submittedName>
        <fullName evidence="4">NADPH-dependent F420 reductase</fullName>
    </submittedName>
</protein>
<dbReference type="AlphaFoldDB" id="A0A537J0W0"/>
<dbReference type="InterPro" id="IPR051267">
    <property type="entry name" value="STEAP_metalloreductase"/>
</dbReference>
<dbReference type="NCBIfam" id="TIGR01915">
    <property type="entry name" value="npdG"/>
    <property type="match status" value="1"/>
</dbReference>
<accession>A0A537J0W0</accession>
<dbReference type="GO" id="GO:0070967">
    <property type="term" value="F:coenzyme F420 binding"/>
    <property type="evidence" value="ECO:0007669"/>
    <property type="project" value="InterPro"/>
</dbReference>
<keyword evidence="1" id="KW-0560">Oxidoreductase</keyword>
<feature type="region of interest" description="Disordered" evidence="2">
    <location>
        <begin position="108"/>
        <end position="128"/>
    </location>
</feature>
<dbReference type="PANTHER" id="PTHR14239">
    <property type="entry name" value="DUDULIN-RELATED"/>
    <property type="match status" value="1"/>
</dbReference>
<proteinExistence type="predicted"/>
<evidence type="ECO:0000313" key="5">
    <source>
        <dbReference type="Proteomes" id="UP000318834"/>
    </source>
</evidence>
<dbReference type="InterPro" id="IPR010185">
    <property type="entry name" value="NpdG"/>
</dbReference>
<evidence type="ECO:0000259" key="3">
    <source>
        <dbReference type="Pfam" id="PF03807"/>
    </source>
</evidence>
<feature type="domain" description="Pyrroline-5-carboxylate reductase catalytic N-terminal" evidence="3">
    <location>
        <begin position="8"/>
        <end position="101"/>
    </location>
</feature>
<dbReference type="Pfam" id="PF03807">
    <property type="entry name" value="F420_oxidored"/>
    <property type="match status" value="1"/>
</dbReference>
<dbReference type="Proteomes" id="UP000318834">
    <property type="component" value="Unassembled WGS sequence"/>
</dbReference>
<sequence length="229" mass="23949">MGDGFAARVAIIGGTGRLGLGLARRLQAAAVEVVIGSRDPARAETVAQSIGLPAQVGRSNVEAAGSAEVIIVTVPYDAHAQILSGIADATAGKVVVDTTVPFADPALRSYSGRPERSRTGAAVRPEADSAAENARRMLPGARVVAGFHTVSASMLADLARPPHGDVLLCGDDEDAKQVVARLVRAIRMRPVDVGPLVQARILEQLALLLLSLNRRYKKRDLGIEIVGLD</sequence>
<evidence type="ECO:0000313" key="4">
    <source>
        <dbReference type="EMBL" id="TMI77190.1"/>
    </source>
</evidence>